<protein>
    <submittedName>
        <fullName evidence="2">Uncharacterized protein</fullName>
    </submittedName>
</protein>
<dbReference type="Proteomes" id="UP001168694">
    <property type="component" value="Unassembled WGS sequence"/>
</dbReference>
<dbReference type="RefSeq" id="WP_290398489.1">
    <property type="nucleotide sequence ID" value="NZ_JAUHLN010000001.1"/>
</dbReference>
<comment type="caution">
    <text evidence="2">The sequence shown here is derived from an EMBL/GenBank/DDBJ whole genome shotgun (WGS) entry which is preliminary data.</text>
</comment>
<keyword evidence="1" id="KW-0472">Membrane</keyword>
<keyword evidence="1" id="KW-1133">Transmembrane helix</keyword>
<keyword evidence="3" id="KW-1185">Reference proteome</keyword>
<keyword evidence="1" id="KW-0812">Transmembrane</keyword>
<feature type="transmembrane region" description="Helical" evidence="1">
    <location>
        <begin position="6"/>
        <end position="24"/>
    </location>
</feature>
<gene>
    <name evidence="2" type="ORF">QYF49_04910</name>
</gene>
<organism evidence="2 3">
    <name type="scientific">Fictibacillus terranigra</name>
    <dbReference type="NCBI Taxonomy" id="3058424"/>
    <lineage>
        <taxon>Bacteria</taxon>
        <taxon>Bacillati</taxon>
        <taxon>Bacillota</taxon>
        <taxon>Bacilli</taxon>
        <taxon>Bacillales</taxon>
        <taxon>Fictibacillaceae</taxon>
        <taxon>Fictibacillus</taxon>
    </lineage>
</organism>
<dbReference type="EMBL" id="JAUHLN010000001">
    <property type="protein sequence ID" value="MDN4072369.1"/>
    <property type="molecule type" value="Genomic_DNA"/>
</dbReference>
<evidence type="ECO:0000313" key="3">
    <source>
        <dbReference type="Proteomes" id="UP001168694"/>
    </source>
</evidence>
<accession>A0ABT8E378</accession>
<sequence>MNIYIIIGIACFILGTGLMMASSRNTGRRKWVMMGLSIVSDLIGLIFLLYLGN</sequence>
<evidence type="ECO:0000313" key="2">
    <source>
        <dbReference type="EMBL" id="MDN4072369.1"/>
    </source>
</evidence>
<feature type="transmembrane region" description="Helical" evidence="1">
    <location>
        <begin position="31"/>
        <end position="51"/>
    </location>
</feature>
<name>A0ABT8E378_9BACL</name>
<reference evidence="2" key="1">
    <citation type="submission" date="2023-06" db="EMBL/GenBank/DDBJ databases">
        <title>Draft Genome Sequences of Representative Paenibacillus Polymyxa, Bacillus cereus, Fictibacillus sp., and Brevibacillus agri Strains Isolated from Amazonian Dark Earth.</title>
        <authorList>
            <person name="Pellegrinetti T.A."/>
            <person name="Cunha I.C.M."/>
            <person name="Chaves M.G."/>
            <person name="Freitas A.S."/>
            <person name="Silva A.V.R."/>
            <person name="Tsai S.M."/>
            <person name="Mendes L.W."/>
        </authorList>
    </citation>
    <scope>NUCLEOTIDE SEQUENCE</scope>
    <source>
        <strain evidence="2">CENA-BCM004</strain>
    </source>
</reference>
<evidence type="ECO:0000256" key="1">
    <source>
        <dbReference type="SAM" id="Phobius"/>
    </source>
</evidence>
<proteinExistence type="predicted"/>